<protein>
    <submittedName>
        <fullName evidence="2">Uncharacterized protein</fullName>
    </submittedName>
</protein>
<sequence length="100" mass="11466">MSLIWHKDFYGGPKRWWHGCVRGVLVNGKLLNSTLYAAEIEDLRHLTGGIEGEMRRVFRLRRDILARRVEKHRVKYGFLGSAGIYSSALAAPYGGHYSFE</sequence>
<feature type="transmembrane region" description="Helical" evidence="1">
    <location>
        <begin position="76"/>
        <end position="95"/>
    </location>
</feature>
<accession>A0ABZ2HHK3</accession>
<dbReference type="Proteomes" id="UP001364156">
    <property type="component" value="Chromosome"/>
</dbReference>
<keyword evidence="1" id="KW-1133">Transmembrane helix</keyword>
<dbReference type="EMBL" id="CP146069">
    <property type="protein sequence ID" value="WWR45689.1"/>
    <property type="molecule type" value="Genomic_DNA"/>
</dbReference>
<organism evidence="2 3">
    <name type="scientific">Roseovarius phycicola</name>
    <dbReference type="NCBI Taxonomy" id="3080976"/>
    <lineage>
        <taxon>Bacteria</taxon>
        <taxon>Pseudomonadati</taxon>
        <taxon>Pseudomonadota</taxon>
        <taxon>Alphaproteobacteria</taxon>
        <taxon>Rhodobacterales</taxon>
        <taxon>Roseobacteraceae</taxon>
        <taxon>Roseovarius</taxon>
    </lineage>
</organism>
<reference evidence="2 3" key="1">
    <citation type="submission" date="2023-10" db="EMBL/GenBank/DDBJ databases">
        <title>Roseovarius strain S88 nov., isolated from a marine algae.</title>
        <authorList>
            <person name="Lee M.W."/>
            <person name="Lee J.K."/>
            <person name="Kim J.M."/>
            <person name="Choi D.G."/>
            <person name="Baek J.H."/>
            <person name="Bayburt H."/>
            <person name="Jung J.J."/>
            <person name="Han D.M."/>
            <person name="Jeon C.O."/>
        </authorList>
    </citation>
    <scope>NUCLEOTIDE SEQUENCE [LARGE SCALE GENOMIC DNA]</scope>
    <source>
        <strain evidence="2 3">S88</strain>
    </source>
</reference>
<proteinExistence type="predicted"/>
<evidence type="ECO:0000313" key="3">
    <source>
        <dbReference type="Proteomes" id="UP001364156"/>
    </source>
</evidence>
<keyword evidence="3" id="KW-1185">Reference proteome</keyword>
<gene>
    <name evidence="2" type="ORF">RZ517_12925</name>
</gene>
<name>A0ABZ2HHK3_9RHOB</name>
<keyword evidence="1" id="KW-0812">Transmembrane</keyword>
<dbReference type="RefSeq" id="WP_338548604.1">
    <property type="nucleotide sequence ID" value="NZ_CP146069.1"/>
</dbReference>
<keyword evidence="1" id="KW-0472">Membrane</keyword>
<evidence type="ECO:0000313" key="2">
    <source>
        <dbReference type="EMBL" id="WWR45689.1"/>
    </source>
</evidence>
<evidence type="ECO:0000256" key="1">
    <source>
        <dbReference type="SAM" id="Phobius"/>
    </source>
</evidence>